<keyword evidence="1 6" id="KW-0575">Peroxidase</keyword>
<dbReference type="GO" id="GO:0032843">
    <property type="term" value="F:hydroperoxide reductase activity"/>
    <property type="evidence" value="ECO:0007669"/>
    <property type="project" value="InterPro"/>
</dbReference>
<keyword evidence="5 6" id="KW-0676">Redox-active center</keyword>
<evidence type="ECO:0000313" key="8">
    <source>
        <dbReference type="EMBL" id="ATB31670.1"/>
    </source>
</evidence>
<dbReference type="Proteomes" id="UP000217289">
    <property type="component" value="Chromosome"/>
</dbReference>
<accession>A0A250IKC4</accession>
<reference evidence="8 9" key="1">
    <citation type="submission" date="2017-06" db="EMBL/GenBank/DDBJ databases">
        <authorList>
            <person name="Kim H.J."/>
            <person name="Triplett B.A."/>
        </authorList>
    </citation>
    <scope>NUCLEOTIDE SEQUENCE [LARGE SCALE GENOMIC DNA]</scope>
    <source>
        <strain evidence="8 9">DSM 14713</strain>
    </source>
</reference>
<evidence type="ECO:0000259" key="7">
    <source>
        <dbReference type="Pfam" id="PF02627"/>
    </source>
</evidence>
<name>A0A250IKC4_9BACT</name>
<evidence type="ECO:0000313" key="9">
    <source>
        <dbReference type="Proteomes" id="UP000217289"/>
    </source>
</evidence>
<dbReference type="GO" id="GO:0045454">
    <property type="term" value="P:cell redox homeostasis"/>
    <property type="evidence" value="ECO:0007669"/>
    <property type="project" value="TreeGrafter"/>
</dbReference>
<feature type="disulfide bond" evidence="6">
    <location>
        <begin position="135"/>
        <end position="138"/>
    </location>
</feature>
<dbReference type="InterPro" id="IPR004674">
    <property type="entry name" value="AhpD"/>
</dbReference>
<feature type="active site" description="Cysteine sulfenic acid (-SOH) intermediate" evidence="6">
    <location>
        <position position="138"/>
    </location>
</feature>
<dbReference type="GO" id="GO:0006979">
    <property type="term" value="P:response to oxidative stress"/>
    <property type="evidence" value="ECO:0007669"/>
    <property type="project" value="InterPro"/>
</dbReference>
<dbReference type="InterPro" id="IPR003779">
    <property type="entry name" value="CMD-like"/>
</dbReference>
<dbReference type="HAMAP" id="MF_01676">
    <property type="entry name" value="AhpD"/>
    <property type="match status" value="1"/>
</dbReference>
<protein>
    <recommendedName>
        <fullName evidence="6">Alkyl hydroperoxide reductase AhpD</fullName>
        <ecNumber evidence="6">1.11.1.28</ecNumber>
    </recommendedName>
    <alternativeName>
        <fullName evidence="6">Alkylhydroperoxidase AhpD</fullName>
    </alternativeName>
</protein>
<comment type="catalytic activity">
    <reaction evidence="6">
        <text>N(6)-[(R)-dihydrolipoyl]-L-lysyl-[lipoyl-carrier protein] + a hydroperoxide = N(6)-[(R)-lipoyl]-L-lysyl-[lipoyl-carrier protein] + an alcohol + H2O</text>
        <dbReference type="Rhea" id="RHEA:62636"/>
        <dbReference type="Rhea" id="RHEA-COMP:10502"/>
        <dbReference type="Rhea" id="RHEA-COMP:16355"/>
        <dbReference type="ChEBI" id="CHEBI:15377"/>
        <dbReference type="ChEBI" id="CHEBI:30879"/>
        <dbReference type="ChEBI" id="CHEBI:35924"/>
        <dbReference type="ChEBI" id="CHEBI:83099"/>
        <dbReference type="ChEBI" id="CHEBI:83100"/>
        <dbReference type="EC" id="1.11.1.28"/>
    </reaction>
</comment>
<dbReference type="EC" id="1.11.1.28" evidence="6"/>
<evidence type="ECO:0000256" key="3">
    <source>
        <dbReference type="ARBA" id="ARBA00023002"/>
    </source>
</evidence>
<dbReference type="InterPro" id="IPR029032">
    <property type="entry name" value="AhpD-like"/>
</dbReference>
<evidence type="ECO:0000256" key="1">
    <source>
        <dbReference type="ARBA" id="ARBA00022559"/>
    </source>
</evidence>
<keyword evidence="2 6" id="KW-0049">Antioxidant</keyword>
<keyword evidence="3 6" id="KW-0560">Oxidoreductase</keyword>
<dbReference type="InterPro" id="IPR004675">
    <property type="entry name" value="AhpD_core"/>
</dbReference>
<dbReference type="OrthoDB" id="9801997at2"/>
<organism evidence="8 9">
    <name type="scientific">Melittangium boletus DSM 14713</name>
    <dbReference type="NCBI Taxonomy" id="1294270"/>
    <lineage>
        <taxon>Bacteria</taxon>
        <taxon>Pseudomonadati</taxon>
        <taxon>Myxococcota</taxon>
        <taxon>Myxococcia</taxon>
        <taxon>Myxococcales</taxon>
        <taxon>Cystobacterineae</taxon>
        <taxon>Archangiaceae</taxon>
        <taxon>Melittangium</taxon>
    </lineage>
</organism>
<evidence type="ECO:0000256" key="4">
    <source>
        <dbReference type="ARBA" id="ARBA00023157"/>
    </source>
</evidence>
<sequence length="175" mass="19086">MASLEVVRGELAEAHKDTRMNLQSVLENNSLTPEQRWGVAVACAFAARNELIKKAMLHEAKQALGDKAEPVIEDARAAASLMGMNNIYYRFRHMVGKESYSTKRAGLRMNRLGQVLTNKVDFELVCLAVSAINGCEMCVQSHEKVVTEGGISEDQVNDAVRIASVIHAAAVGLES</sequence>
<proteinExistence type="inferred from homology"/>
<keyword evidence="4 6" id="KW-1015">Disulfide bond</keyword>
<dbReference type="AlphaFoldDB" id="A0A250IKC4"/>
<dbReference type="PANTHER" id="PTHR33930">
    <property type="entry name" value="ALKYL HYDROPEROXIDE REDUCTASE AHPD"/>
    <property type="match status" value="1"/>
</dbReference>
<dbReference type="GO" id="GO:0051920">
    <property type="term" value="F:peroxiredoxin activity"/>
    <property type="evidence" value="ECO:0007669"/>
    <property type="project" value="InterPro"/>
</dbReference>
<comment type="similarity">
    <text evidence="6">Belongs to the AhpD family.</text>
</comment>
<feature type="domain" description="Carboxymuconolactone decarboxylase-like" evidence="7">
    <location>
        <begin position="119"/>
        <end position="168"/>
    </location>
</feature>
<dbReference type="GO" id="GO:0015036">
    <property type="term" value="F:disulfide oxidoreductase activity"/>
    <property type="evidence" value="ECO:0007669"/>
    <property type="project" value="TreeGrafter"/>
</dbReference>
<dbReference type="KEGG" id="mbd:MEBOL_005133"/>
<comment type="function">
    <text evidence="6">Antioxidant protein with alkyl hydroperoxidase activity. Required for the reduction of the AhpC active site cysteine residues and for the regeneration of the AhpC enzyme activity.</text>
</comment>
<gene>
    <name evidence="6" type="primary">ahpD</name>
    <name evidence="8" type="ORF">MEBOL_005133</name>
</gene>
<evidence type="ECO:0000256" key="5">
    <source>
        <dbReference type="ARBA" id="ARBA00023284"/>
    </source>
</evidence>
<feature type="active site" description="Proton donor" evidence="6">
    <location>
        <position position="135"/>
    </location>
</feature>
<dbReference type="Pfam" id="PF02627">
    <property type="entry name" value="CMD"/>
    <property type="match status" value="1"/>
</dbReference>
<dbReference type="PANTHER" id="PTHR33930:SF7">
    <property type="entry name" value="ALKYL HYDROPEROXIDE REDUCTASE AHPD"/>
    <property type="match status" value="1"/>
</dbReference>
<dbReference type="NCBIfam" id="TIGR00778">
    <property type="entry name" value="ahpD_dom"/>
    <property type="match status" value="1"/>
</dbReference>
<feature type="disulfide bond" description="Interchain (with AhpC); in linked form" evidence="6">
    <location>
        <position position="138"/>
    </location>
</feature>
<evidence type="ECO:0000256" key="6">
    <source>
        <dbReference type="HAMAP-Rule" id="MF_01676"/>
    </source>
</evidence>
<evidence type="ECO:0000256" key="2">
    <source>
        <dbReference type="ARBA" id="ARBA00022862"/>
    </source>
</evidence>
<dbReference type="Gene3D" id="1.20.1290.10">
    <property type="entry name" value="AhpD-like"/>
    <property type="match status" value="1"/>
</dbReference>
<dbReference type="SUPFAM" id="SSF69118">
    <property type="entry name" value="AhpD-like"/>
    <property type="match status" value="1"/>
</dbReference>
<dbReference type="EMBL" id="CP022163">
    <property type="protein sequence ID" value="ATB31670.1"/>
    <property type="molecule type" value="Genomic_DNA"/>
</dbReference>
<dbReference type="RefSeq" id="WP_095979966.1">
    <property type="nucleotide sequence ID" value="NZ_CP022163.1"/>
</dbReference>
<keyword evidence="9" id="KW-1185">Reference proteome</keyword>